<feature type="chain" id="PRO_5039192459" evidence="2">
    <location>
        <begin position="25"/>
        <end position="232"/>
    </location>
</feature>
<sequence>MKANMKRKKVQFKARILFVLLCFALILTTGCKTGGAEDRPSEVPANTSHSGKQADSGPWYLTLVNRWNPLPENYDLELAEVEGGELVDQRIYDPLMEMLEAAEAEGLGPIVVSGYRTRAVQQRFMDEKIAEFRQEGYSRKDAEELAKQWVAIPGTSEHELGLAVDINGDTYDIYPWLQENSYKYGFIFRCPADKKDITGIAEEVWHYRYVGLKAAKEIYESGLCLEEYLDRD</sequence>
<keyword evidence="5" id="KW-1185">Reference proteome</keyword>
<feature type="region of interest" description="Disordered" evidence="1">
    <location>
        <begin position="33"/>
        <end position="54"/>
    </location>
</feature>
<dbReference type="OrthoDB" id="9792074at2"/>
<dbReference type="PROSITE" id="PS51257">
    <property type="entry name" value="PROKAR_LIPOPROTEIN"/>
    <property type="match status" value="1"/>
</dbReference>
<dbReference type="CDD" id="cd14852">
    <property type="entry name" value="LD-carboxypeptidase"/>
    <property type="match status" value="1"/>
</dbReference>
<dbReference type="Gene3D" id="3.30.1380.10">
    <property type="match status" value="1"/>
</dbReference>
<gene>
    <name evidence="4" type="ORF">DW099_05620</name>
</gene>
<feature type="compositionally biased region" description="Polar residues" evidence="1">
    <location>
        <begin position="44"/>
        <end position="53"/>
    </location>
</feature>
<protein>
    <submittedName>
        <fullName evidence="4">D-alanyl-D-alanine carboxypeptidase family protein</fullName>
    </submittedName>
</protein>
<keyword evidence="4" id="KW-0121">Carboxypeptidase</keyword>
<dbReference type="STRING" id="1776384.GCA_900086585_03423"/>
<keyword evidence="4" id="KW-0378">Hydrolase</keyword>
<evidence type="ECO:0000256" key="2">
    <source>
        <dbReference type="SAM" id="SignalP"/>
    </source>
</evidence>
<dbReference type="EMBL" id="QRMS01000001">
    <property type="protein sequence ID" value="RHJ90028.1"/>
    <property type="molecule type" value="Genomic_DNA"/>
</dbReference>
<keyword evidence="4" id="KW-0645">Protease</keyword>
<dbReference type="PANTHER" id="PTHR34385:SF1">
    <property type="entry name" value="PEPTIDOGLYCAN L-ALANYL-D-GLUTAMATE ENDOPEPTIDASE CWLK"/>
    <property type="match status" value="1"/>
</dbReference>
<dbReference type="GO" id="GO:0004180">
    <property type="term" value="F:carboxypeptidase activity"/>
    <property type="evidence" value="ECO:0007669"/>
    <property type="project" value="UniProtKB-KW"/>
</dbReference>
<feature type="signal peptide" evidence="2">
    <location>
        <begin position="1"/>
        <end position="24"/>
    </location>
</feature>
<proteinExistence type="predicted"/>
<comment type="caution">
    <text evidence="4">The sequence shown here is derived from an EMBL/GenBank/DDBJ whole genome shotgun (WGS) entry which is preliminary data.</text>
</comment>
<dbReference type="InterPro" id="IPR058193">
    <property type="entry name" value="VanY/YodJ_core_dom"/>
</dbReference>
<dbReference type="AlphaFoldDB" id="A0A415E8L3"/>
<dbReference type="SUPFAM" id="SSF55166">
    <property type="entry name" value="Hedgehog/DD-peptidase"/>
    <property type="match status" value="1"/>
</dbReference>
<dbReference type="InterPro" id="IPR052179">
    <property type="entry name" value="DD-CPase-like"/>
</dbReference>
<dbReference type="InterPro" id="IPR009045">
    <property type="entry name" value="Zn_M74/Hedgehog-like"/>
</dbReference>
<evidence type="ECO:0000259" key="3">
    <source>
        <dbReference type="Pfam" id="PF02557"/>
    </source>
</evidence>
<accession>A0A415E8L3</accession>
<keyword evidence="2" id="KW-0732">Signal</keyword>
<organism evidence="4 5">
    <name type="scientific">Emergencia timonensis</name>
    <dbReference type="NCBI Taxonomy" id="1776384"/>
    <lineage>
        <taxon>Bacteria</taxon>
        <taxon>Bacillati</taxon>
        <taxon>Bacillota</taxon>
        <taxon>Clostridia</taxon>
        <taxon>Peptostreptococcales</taxon>
        <taxon>Anaerovoracaceae</taxon>
        <taxon>Emergencia</taxon>
    </lineage>
</organism>
<feature type="domain" description="D-alanyl-D-alanine carboxypeptidase-like core" evidence="3">
    <location>
        <begin position="86"/>
        <end position="211"/>
    </location>
</feature>
<dbReference type="PANTHER" id="PTHR34385">
    <property type="entry name" value="D-ALANYL-D-ALANINE CARBOXYPEPTIDASE"/>
    <property type="match status" value="1"/>
</dbReference>
<dbReference type="Pfam" id="PF02557">
    <property type="entry name" value="VanY"/>
    <property type="match status" value="1"/>
</dbReference>
<evidence type="ECO:0000313" key="5">
    <source>
        <dbReference type="Proteomes" id="UP000284841"/>
    </source>
</evidence>
<dbReference type="GO" id="GO:0006508">
    <property type="term" value="P:proteolysis"/>
    <property type="evidence" value="ECO:0007669"/>
    <property type="project" value="InterPro"/>
</dbReference>
<dbReference type="InterPro" id="IPR003709">
    <property type="entry name" value="VanY-like_core_dom"/>
</dbReference>
<dbReference type="Proteomes" id="UP000284841">
    <property type="component" value="Unassembled WGS sequence"/>
</dbReference>
<evidence type="ECO:0000256" key="1">
    <source>
        <dbReference type="SAM" id="MobiDB-lite"/>
    </source>
</evidence>
<evidence type="ECO:0000313" key="4">
    <source>
        <dbReference type="EMBL" id="RHJ90028.1"/>
    </source>
</evidence>
<name>A0A415E8L3_9FIRM</name>
<reference evidence="4 5" key="1">
    <citation type="submission" date="2018-08" db="EMBL/GenBank/DDBJ databases">
        <title>A genome reference for cultivated species of the human gut microbiota.</title>
        <authorList>
            <person name="Zou Y."/>
            <person name="Xue W."/>
            <person name="Luo G."/>
        </authorList>
    </citation>
    <scope>NUCLEOTIDE SEQUENCE [LARGE SCALE GENOMIC DNA]</scope>
    <source>
        <strain evidence="4 5">AM07-24</strain>
    </source>
</reference>